<dbReference type="OrthoDB" id="3365698at2759"/>
<dbReference type="EMBL" id="WHVB01000021">
    <property type="protein sequence ID" value="KAF8472228.1"/>
    <property type="molecule type" value="Genomic_DNA"/>
</dbReference>
<feature type="compositionally biased region" description="Low complexity" evidence="1">
    <location>
        <begin position="533"/>
        <end position="544"/>
    </location>
</feature>
<organism evidence="2 3">
    <name type="scientific">Russula ochroleuca</name>
    <dbReference type="NCBI Taxonomy" id="152965"/>
    <lineage>
        <taxon>Eukaryota</taxon>
        <taxon>Fungi</taxon>
        <taxon>Dikarya</taxon>
        <taxon>Basidiomycota</taxon>
        <taxon>Agaricomycotina</taxon>
        <taxon>Agaricomycetes</taxon>
        <taxon>Russulales</taxon>
        <taxon>Russulaceae</taxon>
        <taxon>Russula</taxon>
    </lineage>
</organism>
<reference evidence="2" key="1">
    <citation type="submission" date="2019-10" db="EMBL/GenBank/DDBJ databases">
        <authorList>
            <consortium name="DOE Joint Genome Institute"/>
            <person name="Kuo A."/>
            <person name="Miyauchi S."/>
            <person name="Kiss E."/>
            <person name="Drula E."/>
            <person name="Kohler A."/>
            <person name="Sanchez-Garcia M."/>
            <person name="Andreopoulos B."/>
            <person name="Barry K.W."/>
            <person name="Bonito G."/>
            <person name="Buee M."/>
            <person name="Carver A."/>
            <person name="Chen C."/>
            <person name="Cichocki N."/>
            <person name="Clum A."/>
            <person name="Culley D."/>
            <person name="Crous P.W."/>
            <person name="Fauchery L."/>
            <person name="Girlanda M."/>
            <person name="Hayes R."/>
            <person name="Keri Z."/>
            <person name="LaButti K."/>
            <person name="Lipzen A."/>
            <person name="Lombard V."/>
            <person name="Magnuson J."/>
            <person name="Maillard F."/>
            <person name="Morin E."/>
            <person name="Murat C."/>
            <person name="Nolan M."/>
            <person name="Ohm R."/>
            <person name="Pangilinan J."/>
            <person name="Pereira M."/>
            <person name="Perotto S."/>
            <person name="Peter M."/>
            <person name="Riley R."/>
            <person name="Sitrit Y."/>
            <person name="Stielow B."/>
            <person name="Szollosi G."/>
            <person name="Zifcakova L."/>
            <person name="Stursova M."/>
            <person name="Spatafora J.W."/>
            <person name="Tedersoo L."/>
            <person name="Vaario L.-M."/>
            <person name="Yamada A."/>
            <person name="Yan M."/>
            <person name="Wang P."/>
            <person name="Xu J."/>
            <person name="Bruns T."/>
            <person name="Baldrian P."/>
            <person name="Vilgalys R."/>
            <person name="Henrissat B."/>
            <person name="Grigoriev I.V."/>
            <person name="Hibbett D."/>
            <person name="Nagy L.G."/>
            <person name="Martin F.M."/>
        </authorList>
    </citation>
    <scope>NUCLEOTIDE SEQUENCE</scope>
    <source>
        <strain evidence="2">Prilba</strain>
    </source>
</reference>
<feature type="region of interest" description="Disordered" evidence="1">
    <location>
        <begin position="531"/>
        <end position="566"/>
    </location>
</feature>
<gene>
    <name evidence="2" type="ORF">DFH94DRAFT_684673</name>
</gene>
<proteinExistence type="predicted"/>
<reference evidence="2" key="2">
    <citation type="journal article" date="2020" name="Nat. Commun.">
        <title>Large-scale genome sequencing of mycorrhizal fungi provides insights into the early evolution of symbiotic traits.</title>
        <authorList>
            <person name="Miyauchi S."/>
            <person name="Kiss E."/>
            <person name="Kuo A."/>
            <person name="Drula E."/>
            <person name="Kohler A."/>
            <person name="Sanchez-Garcia M."/>
            <person name="Morin E."/>
            <person name="Andreopoulos B."/>
            <person name="Barry K.W."/>
            <person name="Bonito G."/>
            <person name="Buee M."/>
            <person name="Carver A."/>
            <person name="Chen C."/>
            <person name="Cichocki N."/>
            <person name="Clum A."/>
            <person name="Culley D."/>
            <person name="Crous P.W."/>
            <person name="Fauchery L."/>
            <person name="Girlanda M."/>
            <person name="Hayes R.D."/>
            <person name="Keri Z."/>
            <person name="LaButti K."/>
            <person name="Lipzen A."/>
            <person name="Lombard V."/>
            <person name="Magnuson J."/>
            <person name="Maillard F."/>
            <person name="Murat C."/>
            <person name="Nolan M."/>
            <person name="Ohm R.A."/>
            <person name="Pangilinan J."/>
            <person name="Pereira M.F."/>
            <person name="Perotto S."/>
            <person name="Peter M."/>
            <person name="Pfister S."/>
            <person name="Riley R."/>
            <person name="Sitrit Y."/>
            <person name="Stielow J.B."/>
            <person name="Szollosi G."/>
            <person name="Zifcakova L."/>
            <person name="Stursova M."/>
            <person name="Spatafora J.W."/>
            <person name="Tedersoo L."/>
            <person name="Vaario L.M."/>
            <person name="Yamada A."/>
            <person name="Yan M."/>
            <person name="Wang P."/>
            <person name="Xu J."/>
            <person name="Bruns T."/>
            <person name="Baldrian P."/>
            <person name="Vilgalys R."/>
            <person name="Dunand C."/>
            <person name="Henrissat B."/>
            <person name="Grigoriev I.V."/>
            <person name="Hibbett D."/>
            <person name="Nagy L.G."/>
            <person name="Martin F.M."/>
        </authorList>
    </citation>
    <scope>NUCLEOTIDE SEQUENCE</scope>
    <source>
        <strain evidence="2">Prilba</strain>
    </source>
</reference>
<evidence type="ECO:0000313" key="2">
    <source>
        <dbReference type="EMBL" id="KAF8472228.1"/>
    </source>
</evidence>
<sequence>MPSLILPMGSHLMHNGNPTHPAYPYPAHSTNPASSAYDTSSSSVDIQGLHRLSSTWVTTMAGNSERPLIRHIAAANELLGQFVRGKKWQETTIEMLSKDALLDIFDFYRLDEAVPWTSVEVASPSTCLQKMVPCHFHVATSSGPAHSALESIQITVKDATGPSILVRNAFLGGSAPCLREIKLVGIAFPFPEIRQVLLSTNNLIELHLSSIPNDVYFSPDDLITGLSTLVQLKRPTVSFHSPASRPPPSMTRSPLCRTTLPSLTLFDFHGAIEYLEDFVAQIDLPALCKITIRLFNEIFFEIPQFCEFIRRLNTLGSPTRVFVTHSVDSVNVVFLQEGRPSNENCFLGMSCGRLDWQLSFVTEISTQLTSLLSTVHSLSIKKSQEEPSGEEDVDSTQWLELFQPFTHVTNVHVWDKKLVPGIIQALVVEDVAPEVLPELASLRLSGYRRSSSVAKAAEQFVARRKLSGRTLFELLCEDDFLAIVLGGTGTGAALLWNRAFDGGVTSSVAGIVQRESALTFCPLLDAVHEETRSPTAVPSPASKKSPSDLVRLPFHPTCASSSIPDA</sequence>
<comment type="caution">
    <text evidence="2">The sequence shown here is derived from an EMBL/GenBank/DDBJ whole genome shotgun (WGS) entry which is preliminary data.</text>
</comment>
<keyword evidence="3" id="KW-1185">Reference proteome</keyword>
<protein>
    <submittedName>
        <fullName evidence="2">Uncharacterized protein</fullName>
    </submittedName>
</protein>
<dbReference type="AlphaFoldDB" id="A0A9P5K077"/>
<dbReference type="Proteomes" id="UP000759537">
    <property type="component" value="Unassembled WGS sequence"/>
</dbReference>
<name>A0A9P5K077_9AGAM</name>
<accession>A0A9P5K077</accession>
<evidence type="ECO:0000256" key="1">
    <source>
        <dbReference type="SAM" id="MobiDB-lite"/>
    </source>
</evidence>
<evidence type="ECO:0000313" key="3">
    <source>
        <dbReference type="Proteomes" id="UP000759537"/>
    </source>
</evidence>